<dbReference type="InterPro" id="IPR002110">
    <property type="entry name" value="Ankyrin_rpt"/>
</dbReference>
<dbReference type="InterPro" id="IPR036770">
    <property type="entry name" value="Ankyrin_rpt-contain_sf"/>
</dbReference>
<sequence>MTSMLNIIIFSVFHVASSAALAANKNDSEELLDAIRLGDANKVEYILDNGSNPNQLLADGSMPLAWAVESQNLSSVKILLKHGAKPNLQNPATTFTPLSLACQYGHNEIIELLLKAKANINTIDSEGISPFSLCAGTASSKIIKRMLKMKADIHLSDKKGQTPLMRAAAYNKMDTVKLLIKHGAHIDQVTNAGFTALFFAVKSGKPEAALTLLAANADASHIGPENTTLVQLAMYQSNYLIAQELIKRGADLTAFDRNGQQLLHAAVLANQPALVQLLINKGADLNIPTGESLVKWRYESNFKTAPYEPPFTPAILLAAQHGYGEMMKMLASAGVDINVTSEHGNNITLAAAGSNSPQALATALALSPNANISNKYGQTPLHIVLETSSGDDLQQMLTLLARYGANADIRNSKGVSAMDIATAKEYKGKATFAAIFQHSLEEAL</sequence>
<keyword evidence="1" id="KW-0677">Repeat</keyword>
<protein>
    <submittedName>
        <fullName evidence="3">Ankyrin</fullName>
    </submittedName>
</protein>
<gene>
    <name evidence="3" type="ORF">MGWOODY_Tha1954</name>
</gene>
<dbReference type="Pfam" id="PF12796">
    <property type="entry name" value="Ank_2"/>
    <property type="match status" value="4"/>
</dbReference>
<accession>A0A160TAM5</accession>
<evidence type="ECO:0000256" key="2">
    <source>
        <dbReference type="ARBA" id="ARBA00023043"/>
    </source>
</evidence>
<reference evidence="3" key="1">
    <citation type="submission" date="2015-10" db="EMBL/GenBank/DDBJ databases">
        <authorList>
            <person name="Gilbert D.G."/>
        </authorList>
    </citation>
    <scope>NUCLEOTIDE SEQUENCE</scope>
</reference>
<dbReference type="PANTHER" id="PTHR24198:SF165">
    <property type="entry name" value="ANKYRIN REPEAT-CONTAINING PROTEIN-RELATED"/>
    <property type="match status" value="1"/>
</dbReference>
<dbReference type="AlphaFoldDB" id="A0A160TAM5"/>
<evidence type="ECO:0000256" key="1">
    <source>
        <dbReference type="ARBA" id="ARBA00022737"/>
    </source>
</evidence>
<dbReference type="PANTHER" id="PTHR24198">
    <property type="entry name" value="ANKYRIN REPEAT AND PROTEIN KINASE DOMAIN-CONTAINING PROTEIN"/>
    <property type="match status" value="1"/>
</dbReference>
<evidence type="ECO:0000313" key="3">
    <source>
        <dbReference type="EMBL" id="CUS40771.1"/>
    </source>
</evidence>
<dbReference type="EMBL" id="CZQC01000025">
    <property type="protein sequence ID" value="CUS40771.1"/>
    <property type="molecule type" value="Genomic_DNA"/>
</dbReference>
<dbReference type="SUPFAM" id="SSF48403">
    <property type="entry name" value="Ankyrin repeat"/>
    <property type="match status" value="1"/>
</dbReference>
<dbReference type="PROSITE" id="PS50088">
    <property type="entry name" value="ANK_REPEAT"/>
    <property type="match status" value="6"/>
</dbReference>
<proteinExistence type="predicted"/>
<organism evidence="3">
    <name type="scientific">hydrothermal vent metagenome</name>
    <dbReference type="NCBI Taxonomy" id="652676"/>
    <lineage>
        <taxon>unclassified sequences</taxon>
        <taxon>metagenomes</taxon>
        <taxon>ecological metagenomes</taxon>
    </lineage>
</organism>
<dbReference type="Gene3D" id="1.25.40.20">
    <property type="entry name" value="Ankyrin repeat-containing domain"/>
    <property type="match status" value="3"/>
</dbReference>
<keyword evidence="2" id="KW-0040">ANK repeat</keyword>
<dbReference type="PRINTS" id="PR01415">
    <property type="entry name" value="ANKYRIN"/>
</dbReference>
<name>A0A160TAM5_9ZZZZ</name>
<dbReference type="SMART" id="SM00248">
    <property type="entry name" value="ANK"/>
    <property type="match status" value="10"/>
</dbReference>
<dbReference type="PROSITE" id="PS50297">
    <property type="entry name" value="ANK_REP_REGION"/>
    <property type="match status" value="5"/>
</dbReference>